<evidence type="ECO:0000256" key="2">
    <source>
        <dbReference type="PIRSR" id="PIRSR001359-2"/>
    </source>
</evidence>
<dbReference type="CDD" id="cd00947">
    <property type="entry name" value="TBP_aldolase_IIB"/>
    <property type="match status" value="1"/>
</dbReference>
<evidence type="ECO:0000256" key="1">
    <source>
        <dbReference type="PIRSR" id="PIRSR001359-1"/>
    </source>
</evidence>
<dbReference type="InterPro" id="IPR000771">
    <property type="entry name" value="FBA_II"/>
</dbReference>
<dbReference type="InterPro" id="IPR050246">
    <property type="entry name" value="Class_II_FBP_aldolase"/>
</dbReference>
<dbReference type="GO" id="GO:0016832">
    <property type="term" value="F:aldehyde-lyase activity"/>
    <property type="evidence" value="ECO:0007669"/>
    <property type="project" value="InterPro"/>
</dbReference>
<reference evidence="4" key="1">
    <citation type="journal article" date="2020" name="mSystems">
        <title>Genome- and Community-Level Interaction Insights into Carbon Utilization and Element Cycling Functions of Hydrothermarchaeota in Hydrothermal Sediment.</title>
        <authorList>
            <person name="Zhou Z."/>
            <person name="Liu Y."/>
            <person name="Xu W."/>
            <person name="Pan J."/>
            <person name="Luo Z.H."/>
            <person name="Li M."/>
        </authorList>
    </citation>
    <scope>NUCLEOTIDE SEQUENCE [LARGE SCALE GENOMIC DNA]</scope>
    <source>
        <strain evidence="4">HyVt-456</strain>
    </source>
</reference>
<dbReference type="Gene3D" id="3.20.20.70">
    <property type="entry name" value="Aldolase class I"/>
    <property type="match status" value="1"/>
</dbReference>
<gene>
    <name evidence="4" type="ORF">ENJ10_00560</name>
</gene>
<feature type="binding site" evidence="2">
    <location>
        <position position="174"/>
    </location>
    <ligand>
        <name>dihydroxyacetone phosphate</name>
        <dbReference type="ChEBI" id="CHEBI:57642"/>
    </ligand>
</feature>
<feature type="binding site" evidence="3">
    <location>
        <position position="201"/>
    </location>
    <ligand>
        <name>Zn(2+)</name>
        <dbReference type="ChEBI" id="CHEBI:29105"/>
        <label>1</label>
        <note>catalytic</note>
    </ligand>
</feature>
<feature type="active site" description="Proton donor" evidence="1">
    <location>
        <position position="79"/>
    </location>
</feature>
<dbReference type="GO" id="GO:0005975">
    <property type="term" value="P:carbohydrate metabolic process"/>
    <property type="evidence" value="ECO:0007669"/>
    <property type="project" value="InterPro"/>
</dbReference>
<dbReference type="PANTHER" id="PTHR30304:SF0">
    <property type="entry name" value="D-TAGATOSE-1,6-BISPHOSPHATE ALDOLASE SUBUNIT GATY-RELATED"/>
    <property type="match status" value="1"/>
</dbReference>
<dbReference type="GO" id="GO:0008270">
    <property type="term" value="F:zinc ion binding"/>
    <property type="evidence" value="ECO:0007669"/>
    <property type="project" value="InterPro"/>
</dbReference>
<dbReference type="EMBL" id="DRLD01000017">
    <property type="protein sequence ID" value="HED09154.1"/>
    <property type="molecule type" value="Genomic_DNA"/>
</dbReference>
<accession>A0A7V1LJK2</accession>
<dbReference type="PIRSF" id="PIRSF001359">
    <property type="entry name" value="F_bP_aldolase_II"/>
    <property type="match status" value="1"/>
</dbReference>
<name>A0A7V1LJK2_CALAY</name>
<feature type="binding site" evidence="3">
    <location>
        <position position="101"/>
    </location>
    <ligand>
        <name>Zn(2+)</name>
        <dbReference type="ChEBI" id="CHEBI:29105"/>
        <label>2</label>
    </ligand>
</feature>
<dbReference type="PANTHER" id="PTHR30304">
    <property type="entry name" value="D-TAGATOSE-1,6-BISPHOSPHATE ALDOLASE"/>
    <property type="match status" value="1"/>
</dbReference>
<feature type="binding site" evidence="3">
    <location>
        <position position="80"/>
    </location>
    <ligand>
        <name>Zn(2+)</name>
        <dbReference type="ChEBI" id="CHEBI:29105"/>
        <label>1</label>
        <note>catalytic</note>
    </ligand>
</feature>
<evidence type="ECO:0000256" key="3">
    <source>
        <dbReference type="PIRSR" id="PIRSR001359-3"/>
    </source>
</evidence>
<feature type="binding site" evidence="2">
    <location>
        <begin position="202"/>
        <end position="204"/>
    </location>
    <ligand>
        <name>dihydroxyacetone phosphate</name>
        <dbReference type="ChEBI" id="CHEBI:57642"/>
    </ligand>
</feature>
<keyword evidence="3" id="KW-0862">Zinc</keyword>
<proteinExistence type="predicted"/>
<feature type="binding site" evidence="3">
    <location>
        <position position="173"/>
    </location>
    <ligand>
        <name>Zn(2+)</name>
        <dbReference type="ChEBI" id="CHEBI:29105"/>
        <label>1</label>
        <note>catalytic</note>
    </ligand>
</feature>
<protein>
    <submittedName>
        <fullName evidence="4">Class II fructose-bisphosphate aldolase</fullName>
    </submittedName>
</protein>
<feature type="binding site" evidence="2">
    <location>
        <begin position="223"/>
        <end position="226"/>
    </location>
    <ligand>
        <name>dihydroxyacetone phosphate</name>
        <dbReference type="ChEBI" id="CHEBI:57642"/>
    </ligand>
</feature>
<organism evidence="4">
    <name type="scientific">Caldithrix abyssi</name>
    <dbReference type="NCBI Taxonomy" id="187145"/>
    <lineage>
        <taxon>Bacteria</taxon>
        <taxon>Pseudomonadati</taxon>
        <taxon>Calditrichota</taxon>
        <taxon>Calditrichia</taxon>
        <taxon>Calditrichales</taxon>
        <taxon>Calditrichaceae</taxon>
        <taxon>Caldithrix</taxon>
    </lineage>
</organism>
<feature type="binding site" evidence="3">
    <location>
        <position position="131"/>
    </location>
    <ligand>
        <name>Zn(2+)</name>
        <dbReference type="ChEBI" id="CHEBI:29105"/>
        <label>2</label>
    </ligand>
</feature>
<dbReference type="AlphaFoldDB" id="A0A7V1LJK2"/>
<dbReference type="Pfam" id="PF01116">
    <property type="entry name" value="F_bP_aldolase"/>
    <property type="match status" value="1"/>
</dbReference>
<dbReference type="NCBIfam" id="TIGR00167">
    <property type="entry name" value="cbbA"/>
    <property type="match status" value="1"/>
</dbReference>
<dbReference type="SUPFAM" id="SSF51569">
    <property type="entry name" value="Aldolase"/>
    <property type="match status" value="1"/>
</dbReference>
<dbReference type="InterPro" id="IPR013785">
    <property type="entry name" value="Aldolase_TIM"/>
</dbReference>
<evidence type="ECO:0000313" key="4">
    <source>
        <dbReference type="EMBL" id="HED09154.1"/>
    </source>
</evidence>
<keyword evidence="3" id="KW-0479">Metal-binding</keyword>
<comment type="cofactor">
    <cofactor evidence="3">
        <name>Zn(2+)</name>
        <dbReference type="ChEBI" id="CHEBI:29105"/>
    </cofactor>
    <text evidence="3">Binds 2 Zn(2+) ions per subunit. One is catalytic and the other provides a structural contribution.</text>
</comment>
<dbReference type="Proteomes" id="UP000886005">
    <property type="component" value="Unassembled WGS sequence"/>
</dbReference>
<sequence length="271" mass="29682">MTLKEKLSEARQQKTALFAFNFYNLETLKGVLRAAAERERAIILQLTQSSIDYMGLTPAVSLARALLSEYRVRGWIHLDHSNSIDLCHACLDAGFDSVMIDASERPFAKNIKITRQVVRLAETFGAHVEAELGYVAKLGQDTERQGFTDPARARIFVDETGVDALAVAIGSAHGFYRGEPKLDLTLLQKIDETLGIPLVLHGGSGIPAPQIRGAVERGICKVNVATEIKNAFMKQVKRSVNENDNIDLRTVFPPAIKAVEAIAASKLDILA</sequence>
<comment type="caution">
    <text evidence="4">The sequence shown here is derived from an EMBL/GenBank/DDBJ whole genome shotgun (WGS) entry which is preliminary data.</text>
</comment>